<evidence type="ECO:0000256" key="10">
    <source>
        <dbReference type="ARBA" id="ARBA00022989"/>
    </source>
</evidence>
<dbReference type="Gene3D" id="3.30.70.330">
    <property type="match status" value="2"/>
</dbReference>
<dbReference type="InterPro" id="IPR000504">
    <property type="entry name" value="RRM_dom"/>
</dbReference>
<evidence type="ECO:0000256" key="1">
    <source>
        <dbReference type="ARBA" id="ARBA00004651"/>
    </source>
</evidence>
<sequence>MASDDFDIVIEAMLEAPYKKEEDEQPKKEEVKKEGSGNTTGSTGNSGSGSSTSGEASNRDRDRHRRRNSRSRSRDRQRHHRSHSWDRRHSTESRSWDRRREDRVHYRSPPLATGRRYGHSKSPHFREKSPVREPVDNLSPEERDARTVFCMQLAARIRPRDLEDFFSAVGKVRDVRIISDRNSRRSKGIAYVEFCEIQSVPLAIGLTGQRLLGVPIIVQASQAEKNRLAAMANNLQKGSGGPMRLYVGSLHFNITEDMLRGIFEPFGKIDNIVLMKDSDTGRSKGYGFITFSESECARRALEQLNGFELAGRPMRVGHVTERLDGGTDITFPDGDQELDPGSAGGRLQLMAKLAEGSGIQLPTTAAAAALQLNGAVPLGALNPATLTALSPALNLASQAIASHCFQLSNLFSPQTIVNSCCSSSHTTVPLPSTFPSPFPQRAGSPSSLNLPKGLWTEGNARKLVKSFFSSAMVDGIKYEVASQHVGDATPLDEKTCSGPEQVKLKKEISLLNGVCLIVGNMIGSGIFVSPKGVLMYSASFGLSLVIWAVGGLFSVFGALCYAELGTTIKKSGASYAYILEAFGGLLAFIRLWTSLLIIEPTSQAIIAITFANYMVQPIFPSCFAPYAAGRLLAAACICLLTFINCAYVKWGTMVQDIFTYAKVLALIAVIIAGIVRLGQGASNHFENSFEGSSFAMGDIALALYSALFSYSGWDTLNYVTEEIKNPERNLPLSIGISMPIVTVIYILTNVAYYTVLDMKDILTSDAVAVGVMALIYLCVEDIFQLINYYSFSYWFFVGLSIVGQLYLRWKEPDRPRSLKLSLFFPIVFCLCTVFLVAIPLYSDTINSLIGIAIALSGLPFYFLIVRVPEHKRPHCLRRIVASTTWYLQVICMSVAAEMDLEDGEVPKQRDPKSN</sequence>
<feature type="compositionally biased region" description="Basic and acidic residues" evidence="13">
    <location>
        <begin position="124"/>
        <end position="139"/>
    </location>
</feature>
<dbReference type="FunFam" id="1.20.1740.10:FF:000003">
    <property type="entry name" value="Y+L amino acid transporter 1 isoform X1"/>
    <property type="match status" value="1"/>
</dbReference>
<dbReference type="GO" id="GO:0015174">
    <property type="term" value="F:basic amino acid transmembrane transporter activity"/>
    <property type="evidence" value="ECO:0007669"/>
    <property type="project" value="TreeGrafter"/>
</dbReference>
<evidence type="ECO:0000256" key="9">
    <source>
        <dbReference type="ARBA" id="ARBA00022970"/>
    </source>
</evidence>
<keyword evidence="11 14" id="KW-0472">Membrane</keyword>
<name>L5KHV0_PTEAL</name>
<organism evidence="16 17">
    <name type="scientific">Pteropus alecto</name>
    <name type="common">Black flying fox</name>
    <dbReference type="NCBI Taxonomy" id="9402"/>
    <lineage>
        <taxon>Eukaryota</taxon>
        <taxon>Metazoa</taxon>
        <taxon>Chordata</taxon>
        <taxon>Craniata</taxon>
        <taxon>Vertebrata</taxon>
        <taxon>Euteleostomi</taxon>
        <taxon>Mammalia</taxon>
        <taxon>Eutheria</taxon>
        <taxon>Laurasiatheria</taxon>
        <taxon>Chiroptera</taxon>
        <taxon>Yinpterochiroptera</taxon>
        <taxon>Pteropodoidea</taxon>
        <taxon>Pteropodidae</taxon>
        <taxon>Pteropodinae</taxon>
        <taxon>Pteropus</taxon>
    </lineage>
</organism>
<evidence type="ECO:0000256" key="13">
    <source>
        <dbReference type="SAM" id="MobiDB-lite"/>
    </source>
</evidence>
<feature type="transmembrane region" description="Helical" evidence="14">
    <location>
        <begin position="767"/>
        <end position="786"/>
    </location>
</feature>
<dbReference type="InParanoid" id="L5KHV0"/>
<comment type="subcellular location">
    <subcellularLocation>
        <location evidence="1">Cell membrane</location>
        <topology evidence="1">Multi-pass membrane protein</topology>
    </subcellularLocation>
</comment>
<evidence type="ECO:0000256" key="12">
    <source>
        <dbReference type="PROSITE-ProRule" id="PRU00176"/>
    </source>
</evidence>
<dbReference type="Proteomes" id="UP000010552">
    <property type="component" value="Unassembled WGS sequence"/>
</dbReference>
<dbReference type="GO" id="GO:0005634">
    <property type="term" value="C:nucleus"/>
    <property type="evidence" value="ECO:0007669"/>
    <property type="project" value="InterPro"/>
</dbReference>
<evidence type="ECO:0000259" key="15">
    <source>
        <dbReference type="PROSITE" id="PS50102"/>
    </source>
</evidence>
<feature type="transmembrane region" description="Helical" evidence="14">
    <location>
        <begin position="821"/>
        <end position="841"/>
    </location>
</feature>
<feature type="transmembrane region" description="Helical" evidence="14">
    <location>
        <begin position="657"/>
        <end position="677"/>
    </location>
</feature>
<feature type="transmembrane region" description="Helical" evidence="14">
    <location>
        <begin position="510"/>
        <end position="528"/>
    </location>
</feature>
<keyword evidence="7" id="KW-0677">Repeat</keyword>
<dbReference type="Pfam" id="PF00076">
    <property type="entry name" value="RRM_1"/>
    <property type="match status" value="2"/>
</dbReference>
<keyword evidence="6 14" id="KW-0812">Transmembrane</keyword>
<feature type="transmembrane region" description="Helical" evidence="14">
    <location>
        <begin position="574"/>
        <end position="598"/>
    </location>
</feature>
<reference evidence="17" key="1">
    <citation type="journal article" date="2013" name="Science">
        <title>Comparative analysis of bat genomes provides insight into the evolution of flight and immunity.</title>
        <authorList>
            <person name="Zhang G."/>
            <person name="Cowled C."/>
            <person name="Shi Z."/>
            <person name="Huang Z."/>
            <person name="Bishop-Lilly K.A."/>
            <person name="Fang X."/>
            <person name="Wynne J.W."/>
            <person name="Xiong Z."/>
            <person name="Baker M.L."/>
            <person name="Zhao W."/>
            <person name="Tachedjian M."/>
            <person name="Zhu Y."/>
            <person name="Zhou P."/>
            <person name="Jiang X."/>
            <person name="Ng J."/>
            <person name="Yang L."/>
            <person name="Wu L."/>
            <person name="Xiao J."/>
            <person name="Feng Y."/>
            <person name="Chen Y."/>
            <person name="Sun X."/>
            <person name="Zhang Y."/>
            <person name="Marsh G.A."/>
            <person name="Crameri G."/>
            <person name="Broder C.C."/>
            <person name="Frey K.G."/>
            <person name="Wang L.F."/>
            <person name="Wang J."/>
        </authorList>
    </citation>
    <scope>NUCLEOTIDE SEQUENCE [LARGE SCALE GENOMIC DNA]</scope>
</reference>
<dbReference type="InterPro" id="IPR035979">
    <property type="entry name" value="RBD_domain_sf"/>
</dbReference>
<dbReference type="eggNOG" id="KOG0147">
    <property type="taxonomic scope" value="Eukaryota"/>
</dbReference>
<keyword evidence="4" id="KW-1003">Cell membrane</keyword>
<keyword evidence="9" id="KW-0029">Amino-acid transport</keyword>
<evidence type="ECO:0000256" key="3">
    <source>
        <dbReference type="ARBA" id="ARBA00022448"/>
    </source>
</evidence>
<keyword evidence="3" id="KW-0813">Transport</keyword>
<dbReference type="GO" id="GO:0003723">
    <property type="term" value="F:RNA binding"/>
    <property type="evidence" value="ECO:0007669"/>
    <property type="project" value="UniProtKB-UniRule"/>
</dbReference>
<dbReference type="CDD" id="cd12284">
    <property type="entry name" value="RRM2_RBM23_RBM39"/>
    <property type="match status" value="1"/>
</dbReference>
<dbReference type="SUPFAM" id="SSF54928">
    <property type="entry name" value="RNA-binding domain, RBD"/>
    <property type="match status" value="2"/>
</dbReference>
<dbReference type="InterPro" id="IPR012677">
    <property type="entry name" value="Nucleotide-bd_a/b_plait_sf"/>
</dbReference>
<gene>
    <name evidence="16" type="ORF">PAL_GLEAN10002563</name>
</gene>
<dbReference type="CDD" id="cd12537">
    <property type="entry name" value="RRM1_RBM23"/>
    <property type="match status" value="1"/>
</dbReference>
<evidence type="ECO:0000256" key="7">
    <source>
        <dbReference type="ARBA" id="ARBA00022737"/>
    </source>
</evidence>
<dbReference type="Pfam" id="PF13520">
    <property type="entry name" value="AA_permease_2"/>
    <property type="match status" value="1"/>
</dbReference>
<feature type="transmembrane region" description="Helical" evidence="14">
    <location>
        <begin position="730"/>
        <end position="755"/>
    </location>
</feature>
<feature type="transmembrane region" description="Helical" evidence="14">
    <location>
        <begin position="847"/>
        <end position="867"/>
    </location>
</feature>
<evidence type="ECO:0000256" key="5">
    <source>
        <dbReference type="ARBA" id="ARBA00022553"/>
    </source>
</evidence>
<evidence type="ECO:0000256" key="11">
    <source>
        <dbReference type="ARBA" id="ARBA00023136"/>
    </source>
</evidence>
<keyword evidence="17" id="KW-1185">Reference proteome</keyword>
<dbReference type="GO" id="GO:0015179">
    <property type="term" value="F:L-amino acid transmembrane transporter activity"/>
    <property type="evidence" value="ECO:0007669"/>
    <property type="project" value="TreeGrafter"/>
</dbReference>
<keyword evidence="8 12" id="KW-0694">RNA-binding</keyword>
<dbReference type="PROSITE" id="PS50102">
    <property type="entry name" value="RRM"/>
    <property type="match status" value="2"/>
</dbReference>
<feature type="transmembrane region" description="Helical" evidence="14">
    <location>
        <begin position="604"/>
        <end position="624"/>
    </location>
</feature>
<dbReference type="AlphaFoldDB" id="L5KHV0"/>
<feature type="compositionally biased region" description="Low complexity" evidence="13">
    <location>
        <begin position="36"/>
        <end position="54"/>
    </location>
</feature>
<evidence type="ECO:0000256" key="8">
    <source>
        <dbReference type="ARBA" id="ARBA00022884"/>
    </source>
</evidence>
<feature type="domain" description="RRM" evidence="15">
    <location>
        <begin position="146"/>
        <end position="223"/>
    </location>
</feature>
<feature type="transmembrane region" description="Helical" evidence="14">
    <location>
        <begin position="689"/>
        <end position="710"/>
    </location>
</feature>
<feature type="compositionally biased region" description="Basic and acidic residues" evidence="13">
    <location>
        <begin position="83"/>
        <end position="105"/>
    </location>
</feature>
<dbReference type="SMART" id="SM00360">
    <property type="entry name" value="RRM"/>
    <property type="match status" value="2"/>
</dbReference>
<feature type="compositionally biased region" description="Basic and acidic residues" evidence="13">
    <location>
        <begin position="17"/>
        <end position="35"/>
    </location>
</feature>
<dbReference type="InterPro" id="IPR006509">
    <property type="entry name" value="RBM39_SF"/>
</dbReference>
<dbReference type="PANTHER" id="PTHR11785:SF303">
    <property type="entry name" value="Y+L AMINO ACID TRANSPORTER 1"/>
    <property type="match status" value="1"/>
</dbReference>
<dbReference type="PANTHER" id="PTHR11785">
    <property type="entry name" value="AMINO ACID TRANSPORTER"/>
    <property type="match status" value="1"/>
</dbReference>
<dbReference type="InterPro" id="IPR050598">
    <property type="entry name" value="AminoAcid_Transporter"/>
</dbReference>
<feature type="compositionally biased region" description="Basic residues" evidence="13">
    <location>
        <begin position="62"/>
        <end position="82"/>
    </location>
</feature>
<proteinExistence type="inferred from homology"/>
<feature type="transmembrane region" description="Helical" evidence="14">
    <location>
        <begin position="631"/>
        <end position="651"/>
    </location>
</feature>
<evidence type="ECO:0000256" key="14">
    <source>
        <dbReference type="SAM" id="Phobius"/>
    </source>
</evidence>
<keyword evidence="10 14" id="KW-1133">Transmembrane helix</keyword>
<evidence type="ECO:0000256" key="6">
    <source>
        <dbReference type="ARBA" id="ARBA00022692"/>
    </source>
</evidence>
<feature type="transmembrane region" description="Helical" evidence="14">
    <location>
        <begin position="540"/>
        <end position="562"/>
    </location>
</feature>
<feature type="domain" description="RRM" evidence="15">
    <location>
        <begin position="243"/>
        <end position="321"/>
    </location>
</feature>
<protein>
    <submittedName>
        <fullName evidence="16">Putative RNA-binding protein 23</fullName>
    </submittedName>
</protein>
<dbReference type="STRING" id="9402.L5KHV0"/>
<feature type="transmembrane region" description="Helical" evidence="14">
    <location>
        <begin position="792"/>
        <end position="809"/>
    </location>
</feature>
<evidence type="ECO:0000256" key="4">
    <source>
        <dbReference type="ARBA" id="ARBA00022475"/>
    </source>
</evidence>
<keyword evidence="5" id="KW-0597">Phosphoprotein</keyword>
<dbReference type="GO" id="GO:0005886">
    <property type="term" value="C:plasma membrane"/>
    <property type="evidence" value="ECO:0007669"/>
    <property type="project" value="UniProtKB-SubCell"/>
</dbReference>
<dbReference type="EMBL" id="KB030709">
    <property type="protein sequence ID" value="ELK11259.1"/>
    <property type="molecule type" value="Genomic_DNA"/>
</dbReference>
<accession>L5KHV0</accession>
<dbReference type="FunFam" id="3.30.70.330:FF:000262">
    <property type="entry name" value="Probable rna-binding protein 23 isoform"/>
    <property type="match status" value="1"/>
</dbReference>
<dbReference type="Gene3D" id="1.20.1740.10">
    <property type="entry name" value="Amino acid/polyamine transporter I"/>
    <property type="match status" value="2"/>
</dbReference>
<evidence type="ECO:0000313" key="17">
    <source>
        <dbReference type="Proteomes" id="UP000010552"/>
    </source>
</evidence>
<evidence type="ECO:0000256" key="2">
    <source>
        <dbReference type="ARBA" id="ARBA00007040"/>
    </source>
</evidence>
<feature type="region of interest" description="Disordered" evidence="13">
    <location>
        <begin position="1"/>
        <end position="139"/>
    </location>
</feature>
<dbReference type="Pfam" id="PF15519">
    <property type="entry name" value="RBM39linker"/>
    <property type="match status" value="1"/>
</dbReference>
<dbReference type="InterPro" id="IPR002293">
    <property type="entry name" value="AA/rel_permease1"/>
</dbReference>
<dbReference type="InterPro" id="IPR029123">
    <property type="entry name" value="RBM39_linker"/>
</dbReference>
<dbReference type="NCBIfam" id="TIGR01622">
    <property type="entry name" value="SF-CC1"/>
    <property type="match status" value="1"/>
</dbReference>
<comment type="similarity">
    <text evidence="2">Belongs to the amino acid-polyamine-organocation (APC) superfamily. L-type amino acid transporter (LAT) (TC 2.A.3.8) family.</text>
</comment>
<dbReference type="FunFam" id="3.30.70.330:FF:000269">
    <property type="entry name" value="Probable rna-binding protein 23 isoform"/>
    <property type="match status" value="1"/>
</dbReference>
<evidence type="ECO:0000313" key="16">
    <source>
        <dbReference type="EMBL" id="ELK11259.1"/>
    </source>
</evidence>
<dbReference type="GO" id="GO:0000821">
    <property type="term" value="P:regulation of arginine metabolic process"/>
    <property type="evidence" value="ECO:0007669"/>
    <property type="project" value="TreeGrafter"/>
</dbReference>
<dbReference type="GO" id="GO:0006397">
    <property type="term" value="P:mRNA processing"/>
    <property type="evidence" value="ECO:0007669"/>
    <property type="project" value="InterPro"/>
</dbReference>